<organism evidence="2 3">
    <name type="scientific">Adhaeribacter rhizoryzae</name>
    <dbReference type="NCBI Taxonomy" id="2607907"/>
    <lineage>
        <taxon>Bacteria</taxon>
        <taxon>Pseudomonadati</taxon>
        <taxon>Bacteroidota</taxon>
        <taxon>Cytophagia</taxon>
        <taxon>Cytophagales</taxon>
        <taxon>Hymenobacteraceae</taxon>
        <taxon>Adhaeribacter</taxon>
    </lineage>
</organism>
<dbReference type="SUPFAM" id="SSF49265">
    <property type="entry name" value="Fibronectin type III"/>
    <property type="match status" value="1"/>
</dbReference>
<dbReference type="AlphaFoldDB" id="A0A5M6DEX8"/>
<dbReference type="Proteomes" id="UP000323426">
    <property type="component" value="Unassembled WGS sequence"/>
</dbReference>
<proteinExistence type="predicted"/>
<feature type="signal peptide" evidence="1">
    <location>
        <begin position="1"/>
        <end position="19"/>
    </location>
</feature>
<dbReference type="InterPro" id="IPR013783">
    <property type="entry name" value="Ig-like_fold"/>
</dbReference>
<sequence>MKKLAFLVFLLSWSPLLWAQVSSCPDQFKAYNASGQEVTQFCVGQPIRFKSCLPNTQPDKEYYDFDKGNGVSFSTDTTKIFTYNQPGTYTVTQLINTGQISQKERTFVVVNTPPPVFTVIACAQNQVRVKITDTNYNNFLVDFGDGTKQNLNRGASATHQYSAGAPLKVIVTASYTGATCSRQTETTVQPLPAPTAPVLDNIRITTPGTAGTLVLSIKNLQPAYYYILERVVGASTTLIDTLKNPANATQSYNINNINTATPACFRLRTTDKCGSNLNVTLANICSQPLTATPGNNQVVLTWPFYREAGNLENYLLYRNGTLLQTLPANITTYTDNNVVCGTNYCYQLTAALKNNYSSVSNEACAAVTTTNALQPGTLSSTFTPNNQVALTFKPGNSNQPKIITYQKSQQNSPFTTFATSDKTILTDANAGTNSGQLCYQAFFEDNCGKTSAASNTTCPAILAATLNPNGTLNLNWTNYLGMPGAPQYVLERVAANGTVLSSTPVTGNTFSQKINTAEQQQYFRIKATIGNQAEISFSNTVLVQLESKFSLPTAFSPNGDNLNDRFEVKGQVYGNFRLQILNRWGQIIFDSSNQQNGWDGKIKGQDAPVGVYVYSLSATDSTGKNITQTGTLTLVR</sequence>
<evidence type="ECO:0000313" key="2">
    <source>
        <dbReference type="EMBL" id="KAA5544739.1"/>
    </source>
</evidence>
<reference evidence="2 3" key="1">
    <citation type="submission" date="2019-09" db="EMBL/GenBank/DDBJ databases">
        <title>Genome sequence and assembly of Adhaeribacter sp.</title>
        <authorList>
            <person name="Chhetri G."/>
        </authorList>
    </citation>
    <scope>NUCLEOTIDE SEQUENCE [LARGE SCALE GENOMIC DNA]</scope>
    <source>
        <strain evidence="2 3">DK36</strain>
    </source>
</reference>
<dbReference type="NCBIfam" id="TIGR04131">
    <property type="entry name" value="Bac_Flav_CTERM"/>
    <property type="match status" value="1"/>
</dbReference>
<dbReference type="InterPro" id="IPR036116">
    <property type="entry name" value="FN3_sf"/>
</dbReference>
<gene>
    <name evidence="2" type="ORF">F0145_13700</name>
</gene>
<comment type="caution">
    <text evidence="2">The sequence shown here is derived from an EMBL/GenBank/DDBJ whole genome shotgun (WGS) entry which is preliminary data.</text>
</comment>
<keyword evidence="1" id="KW-0732">Signal</keyword>
<feature type="chain" id="PRO_5024326265" evidence="1">
    <location>
        <begin position="20"/>
        <end position="636"/>
    </location>
</feature>
<dbReference type="EMBL" id="VWSF01000010">
    <property type="protein sequence ID" value="KAA5544739.1"/>
    <property type="molecule type" value="Genomic_DNA"/>
</dbReference>
<accession>A0A5M6DEX8</accession>
<evidence type="ECO:0000256" key="1">
    <source>
        <dbReference type="SAM" id="SignalP"/>
    </source>
</evidence>
<dbReference type="SUPFAM" id="SSF49299">
    <property type="entry name" value="PKD domain"/>
    <property type="match status" value="1"/>
</dbReference>
<dbReference type="RefSeq" id="WP_150088989.1">
    <property type="nucleotide sequence ID" value="NZ_VWSF01000010.1"/>
</dbReference>
<dbReference type="Pfam" id="PF13585">
    <property type="entry name" value="CHU_C"/>
    <property type="match status" value="1"/>
</dbReference>
<dbReference type="InterPro" id="IPR035986">
    <property type="entry name" value="PKD_dom_sf"/>
</dbReference>
<name>A0A5M6DEX8_9BACT</name>
<dbReference type="Gene3D" id="2.60.40.10">
    <property type="entry name" value="Immunoglobulins"/>
    <property type="match status" value="3"/>
</dbReference>
<keyword evidence="3" id="KW-1185">Reference proteome</keyword>
<protein>
    <submittedName>
        <fullName evidence="2">Gliding motility-associated C-terminal domain-containing protein</fullName>
    </submittedName>
</protein>
<evidence type="ECO:0000313" key="3">
    <source>
        <dbReference type="Proteomes" id="UP000323426"/>
    </source>
</evidence>
<dbReference type="InterPro" id="IPR026341">
    <property type="entry name" value="T9SS_type_B"/>
</dbReference>